<dbReference type="Gene3D" id="1.20.5.1930">
    <property type="match status" value="1"/>
</dbReference>
<evidence type="ECO:0000259" key="11">
    <source>
        <dbReference type="PROSITE" id="PS50109"/>
    </source>
</evidence>
<keyword evidence="10" id="KW-0812">Transmembrane</keyword>
<keyword evidence="13" id="KW-1185">Reference proteome</keyword>
<dbReference type="Pfam" id="PF02518">
    <property type="entry name" value="HATPase_c"/>
    <property type="match status" value="1"/>
</dbReference>
<comment type="catalytic activity">
    <reaction evidence="1">
        <text>ATP + protein L-histidine = ADP + protein N-phospho-L-histidine.</text>
        <dbReference type="EC" id="2.7.13.3"/>
    </reaction>
</comment>
<dbReference type="CDD" id="cd16917">
    <property type="entry name" value="HATPase_UhpB-NarQ-NarX-like"/>
    <property type="match status" value="1"/>
</dbReference>
<reference evidence="12 13" key="1">
    <citation type="submission" date="2018-03" db="EMBL/GenBank/DDBJ databases">
        <title>Genomic Encyclopedia of Archaeal and Bacterial Type Strains, Phase II (KMG-II): from individual species to whole genera.</title>
        <authorList>
            <person name="Goeker M."/>
        </authorList>
    </citation>
    <scope>NUCLEOTIDE SEQUENCE [LARGE SCALE GENOMIC DNA]</scope>
    <source>
        <strain evidence="12 13">DSM 44889</strain>
    </source>
</reference>
<comment type="caution">
    <text evidence="12">The sequence shown here is derived from an EMBL/GenBank/DDBJ whole genome shotgun (WGS) entry which is preliminary data.</text>
</comment>
<dbReference type="InterPro" id="IPR005467">
    <property type="entry name" value="His_kinase_dom"/>
</dbReference>
<keyword evidence="7" id="KW-0067">ATP-binding</keyword>
<dbReference type="GO" id="GO:0046983">
    <property type="term" value="F:protein dimerization activity"/>
    <property type="evidence" value="ECO:0007669"/>
    <property type="project" value="InterPro"/>
</dbReference>
<dbReference type="PANTHER" id="PTHR24421">
    <property type="entry name" value="NITRATE/NITRITE SENSOR PROTEIN NARX-RELATED"/>
    <property type="match status" value="1"/>
</dbReference>
<dbReference type="GO" id="GO:0000155">
    <property type="term" value="F:phosphorelay sensor kinase activity"/>
    <property type="evidence" value="ECO:0007669"/>
    <property type="project" value="InterPro"/>
</dbReference>
<evidence type="ECO:0000256" key="8">
    <source>
        <dbReference type="ARBA" id="ARBA00023012"/>
    </source>
</evidence>
<evidence type="ECO:0000256" key="6">
    <source>
        <dbReference type="ARBA" id="ARBA00022777"/>
    </source>
</evidence>
<dbReference type="GO" id="GO:0016020">
    <property type="term" value="C:membrane"/>
    <property type="evidence" value="ECO:0007669"/>
    <property type="project" value="InterPro"/>
</dbReference>
<feature type="transmembrane region" description="Helical" evidence="10">
    <location>
        <begin position="138"/>
        <end position="156"/>
    </location>
</feature>
<dbReference type="Proteomes" id="UP000245469">
    <property type="component" value="Unassembled WGS sequence"/>
</dbReference>
<evidence type="ECO:0000256" key="5">
    <source>
        <dbReference type="ARBA" id="ARBA00022741"/>
    </source>
</evidence>
<dbReference type="RefSeq" id="WP_109774887.1">
    <property type="nucleotide sequence ID" value="NZ_QGDQ01000015.1"/>
</dbReference>
<dbReference type="EC" id="2.7.13.3" evidence="2"/>
<dbReference type="InterPro" id="IPR036890">
    <property type="entry name" value="HATPase_C_sf"/>
</dbReference>
<evidence type="ECO:0000256" key="10">
    <source>
        <dbReference type="SAM" id="Phobius"/>
    </source>
</evidence>
<dbReference type="OrthoDB" id="144293at2"/>
<keyword evidence="10" id="KW-0472">Membrane</keyword>
<feature type="region of interest" description="Disordered" evidence="9">
    <location>
        <begin position="413"/>
        <end position="435"/>
    </location>
</feature>
<organism evidence="12 13">
    <name type="scientific">Quadrisphaera granulorum</name>
    <dbReference type="NCBI Taxonomy" id="317664"/>
    <lineage>
        <taxon>Bacteria</taxon>
        <taxon>Bacillati</taxon>
        <taxon>Actinomycetota</taxon>
        <taxon>Actinomycetes</taxon>
        <taxon>Kineosporiales</taxon>
        <taxon>Kineosporiaceae</taxon>
        <taxon>Quadrisphaera</taxon>
    </lineage>
</organism>
<protein>
    <recommendedName>
        <fullName evidence="2">histidine kinase</fullName>
        <ecNumber evidence="2">2.7.13.3</ecNumber>
    </recommendedName>
</protein>
<dbReference type="PROSITE" id="PS50109">
    <property type="entry name" value="HIS_KIN"/>
    <property type="match status" value="1"/>
</dbReference>
<evidence type="ECO:0000313" key="12">
    <source>
        <dbReference type="EMBL" id="PWJ53039.1"/>
    </source>
</evidence>
<dbReference type="SMART" id="SM00387">
    <property type="entry name" value="HATPase_c"/>
    <property type="match status" value="1"/>
</dbReference>
<feature type="transmembrane region" description="Helical" evidence="10">
    <location>
        <begin position="163"/>
        <end position="182"/>
    </location>
</feature>
<dbReference type="EMBL" id="QGDQ01000015">
    <property type="protein sequence ID" value="PWJ53039.1"/>
    <property type="molecule type" value="Genomic_DNA"/>
</dbReference>
<dbReference type="InterPro" id="IPR050482">
    <property type="entry name" value="Sensor_HK_TwoCompSys"/>
</dbReference>
<sequence length="687" mass="71416">MHARIDRRATASAEPIGAPRAWRLWIFVATGVAVVLCVLLLHAQWEAVLRPCAPPRCWPPQLTASAMDSLADLGLTPRAWATLTLTTSGVLVAASLFLVLLVARRGSGPAARTMPLVLLPLSLAPVWGFAFSPWAAELLNGASTLSFFLMIGLFPDGRFRPRWTAVPVVIAAVWVVVTRIPPVSDAVARGADPWSVLYGLVFALATGGVVVCQVVRYRRGTPADRRALALLGLVLLLFTAPGAAFAVYQGVESETAGIGTLAGSGAYLSSNLFIVVVYAVIAVAAVRDGAYGVRLTLNRVVAGLLGLGIAVTGYAAAAAVAAVLLTGRLLGGWLPQALGSAVAALALFLVFRPIARWIDRLVYGDADDPDRLAARLAAVLAAAPDSRTVIPELLDALAERLQLPWVALDAPADAGSGTSGGDAEESGGVPVELDPGRPGAAVLTVGLRAGQRRLHRRDRAAVRAAAPTLLSGLAAVRLTDELQASRRRVVSAAEGERRALRRELHDGLGPTLAAVRHRVAAARADSSDTDPGSHLGRAEQQLTESVETIRTLARRLRPPALDEHGLARALEETANDLGLDAAVSVTPEPLPDLLEVALYRIAVEALANTARHAAADQATVRVAVHGSDVVLEVTDDGVGIGGRASGVGIASMRERAAELGGHLTVTDAAGGGTLVSARLPVTSGETG</sequence>
<feature type="transmembrane region" description="Helical" evidence="10">
    <location>
        <begin position="79"/>
        <end position="102"/>
    </location>
</feature>
<keyword evidence="5" id="KW-0547">Nucleotide-binding</keyword>
<keyword evidence="8" id="KW-0902">Two-component regulatory system</keyword>
<feature type="region of interest" description="Disordered" evidence="9">
    <location>
        <begin position="523"/>
        <end position="544"/>
    </location>
</feature>
<feature type="transmembrane region" description="Helical" evidence="10">
    <location>
        <begin position="21"/>
        <end position="41"/>
    </location>
</feature>
<proteinExistence type="predicted"/>
<evidence type="ECO:0000256" key="1">
    <source>
        <dbReference type="ARBA" id="ARBA00000085"/>
    </source>
</evidence>
<dbReference type="SUPFAM" id="SSF55874">
    <property type="entry name" value="ATPase domain of HSP90 chaperone/DNA topoisomerase II/histidine kinase"/>
    <property type="match status" value="1"/>
</dbReference>
<keyword evidence="10" id="KW-1133">Transmembrane helix</keyword>
<gene>
    <name evidence="12" type="ORF">BXY45_11556</name>
</gene>
<name>A0A316A697_9ACTN</name>
<evidence type="ECO:0000256" key="3">
    <source>
        <dbReference type="ARBA" id="ARBA00022553"/>
    </source>
</evidence>
<dbReference type="Pfam" id="PF07730">
    <property type="entry name" value="HisKA_3"/>
    <property type="match status" value="1"/>
</dbReference>
<feature type="transmembrane region" description="Helical" evidence="10">
    <location>
        <begin position="268"/>
        <end position="288"/>
    </location>
</feature>
<accession>A0A316A697</accession>
<dbReference type="InterPro" id="IPR011712">
    <property type="entry name" value="Sig_transdc_His_kin_sub3_dim/P"/>
</dbReference>
<dbReference type="AlphaFoldDB" id="A0A316A697"/>
<keyword evidence="4" id="KW-0808">Transferase</keyword>
<evidence type="ECO:0000256" key="2">
    <source>
        <dbReference type="ARBA" id="ARBA00012438"/>
    </source>
</evidence>
<evidence type="ECO:0000256" key="4">
    <source>
        <dbReference type="ARBA" id="ARBA00022679"/>
    </source>
</evidence>
<feature type="transmembrane region" description="Helical" evidence="10">
    <location>
        <begin position="114"/>
        <end position="132"/>
    </location>
</feature>
<keyword evidence="3" id="KW-0597">Phosphoprotein</keyword>
<feature type="transmembrane region" description="Helical" evidence="10">
    <location>
        <begin position="300"/>
        <end position="327"/>
    </location>
</feature>
<feature type="transmembrane region" description="Helical" evidence="10">
    <location>
        <begin position="333"/>
        <end position="351"/>
    </location>
</feature>
<dbReference type="InterPro" id="IPR003594">
    <property type="entry name" value="HATPase_dom"/>
</dbReference>
<dbReference type="GO" id="GO:0005524">
    <property type="term" value="F:ATP binding"/>
    <property type="evidence" value="ECO:0007669"/>
    <property type="project" value="UniProtKB-KW"/>
</dbReference>
<dbReference type="PANTHER" id="PTHR24421:SF10">
    <property type="entry name" value="NITRATE_NITRITE SENSOR PROTEIN NARQ"/>
    <property type="match status" value="1"/>
</dbReference>
<evidence type="ECO:0000313" key="13">
    <source>
        <dbReference type="Proteomes" id="UP000245469"/>
    </source>
</evidence>
<evidence type="ECO:0000256" key="7">
    <source>
        <dbReference type="ARBA" id="ARBA00022840"/>
    </source>
</evidence>
<dbReference type="Gene3D" id="3.30.565.10">
    <property type="entry name" value="Histidine kinase-like ATPase, C-terminal domain"/>
    <property type="match status" value="1"/>
</dbReference>
<feature type="transmembrane region" description="Helical" evidence="10">
    <location>
        <begin position="194"/>
        <end position="215"/>
    </location>
</feature>
<feature type="domain" description="Histidine kinase" evidence="11">
    <location>
        <begin position="598"/>
        <end position="683"/>
    </location>
</feature>
<feature type="transmembrane region" description="Helical" evidence="10">
    <location>
        <begin position="227"/>
        <end position="248"/>
    </location>
</feature>
<keyword evidence="6 12" id="KW-0418">Kinase</keyword>
<evidence type="ECO:0000256" key="9">
    <source>
        <dbReference type="SAM" id="MobiDB-lite"/>
    </source>
</evidence>